<dbReference type="InterPro" id="IPR007696">
    <property type="entry name" value="DNA_mismatch_repair_MutS_core"/>
</dbReference>
<sequence>MARSKDTIVAGTVQNRSESAELTPMMIQYLSIKDQHKDEILFYRLGDFYEMFNNDAIEVSRLLNLTLTHRGSAPMCGIPFHAVKIYIARLLRCGKRIAICEQIGEPNGKTLTERKVIEVITPGTALESEYLEGGSNNFLACVVAQKGKVGFAYIDVTTSDFFATSWYEKDMEENFAKELDRCHPRELLLPQNLEKNEIIQASLEQNERIAVSYYPDWNFDSALSYKRLCTQFKTANLQSFSLNESSPEVAPAGFLLDYLQKTTTSNSPHVTGIKIYRDSQFVIMDDSSRRNLEIVQNLRDGTSQFSLLECLSHTQTAMGKRMMRNWLLYPLTNVEEIQNRQSHVELFVNNRNLLEYVREIFADILDVERLAGRVAMERAHAKDLQALRLSLESWLKVREQLDDFGFTQTDKTIAQNISKLIFDSILEDPATALDEGRIIKGGWSSELDEYRRIHDNVNKILEDYAEEEKASSGIANLRIRSNSLSGYYIEITRGKASQVPPHFILRRALTNADRYTTPRLQEIEKQINEASLKIIETEKALFLEVRSKIAEQTNYLLQSAKEIAYADVTAALANAAILHGWVKPLVDNSKEFTVRSGRHPVVELHLPGGEFVPNDIEISAENDSYQPYFGLITGPNMAGKSTYLRQNALIALLAQIGSFVPAREAHIGVVDRIFCRVGASDNLARGESTFLVEMTETAYILRTATEKSFVIMDEVGRGTSTEDGLSIAWAVSEYLLNALKCKTLFATHYHELTRLNHPRLQLLCMEVSEENDKVTFLRKIKVGASENSYGIHVASLAGLPQSVIRRANEILQSLHSTSQDGTGTGVNVENVVTVQTAETEKTLQKSVTMPGLFSDEELVLDEILSCDPDDMTPRQALDLIARWKKSLSGR</sequence>
<accession>A0A7W8LM66</accession>
<feature type="binding site" evidence="9">
    <location>
        <begin position="634"/>
        <end position="641"/>
    </location>
    <ligand>
        <name>ATP</name>
        <dbReference type="ChEBI" id="CHEBI:30616"/>
    </ligand>
</feature>
<keyword evidence="4 9" id="KW-0227">DNA damage</keyword>
<dbReference type="Pfam" id="PF00488">
    <property type="entry name" value="MutS_V"/>
    <property type="match status" value="1"/>
</dbReference>
<keyword evidence="13" id="KW-1185">Reference proteome</keyword>
<dbReference type="SMART" id="SM00533">
    <property type="entry name" value="MUTSd"/>
    <property type="match status" value="1"/>
</dbReference>
<dbReference type="EMBL" id="JACHFQ010000005">
    <property type="protein sequence ID" value="MBB5226216.1"/>
    <property type="molecule type" value="Genomic_DNA"/>
</dbReference>
<dbReference type="CDD" id="cd03284">
    <property type="entry name" value="ABC_MutS1"/>
    <property type="match status" value="1"/>
</dbReference>
<dbReference type="Pfam" id="PF05192">
    <property type="entry name" value="MutS_III"/>
    <property type="match status" value="1"/>
</dbReference>
<dbReference type="SUPFAM" id="SSF48334">
    <property type="entry name" value="DNA repair protein MutS, domain III"/>
    <property type="match status" value="1"/>
</dbReference>
<evidence type="ECO:0000256" key="6">
    <source>
        <dbReference type="ARBA" id="ARBA00023125"/>
    </source>
</evidence>
<dbReference type="Proteomes" id="UP000518887">
    <property type="component" value="Unassembled WGS sequence"/>
</dbReference>
<keyword evidence="5 9" id="KW-0067">ATP-binding</keyword>
<dbReference type="FunFam" id="3.40.50.300:FF:000870">
    <property type="entry name" value="MutS protein homolog 4"/>
    <property type="match status" value="1"/>
</dbReference>
<evidence type="ECO:0000256" key="2">
    <source>
        <dbReference type="ARBA" id="ARBA00021982"/>
    </source>
</evidence>
<feature type="domain" description="DNA mismatch repair proteins mutS family" evidence="11">
    <location>
        <begin position="708"/>
        <end position="724"/>
    </location>
</feature>
<evidence type="ECO:0000256" key="7">
    <source>
        <dbReference type="ARBA" id="ARBA00023204"/>
    </source>
</evidence>
<dbReference type="InterPro" id="IPR007695">
    <property type="entry name" value="DNA_mismatch_repair_MutS-lik_N"/>
</dbReference>
<dbReference type="NCBIfam" id="TIGR01070">
    <property type="entry name" value="mutS1"/>
    <property type="match status" value="1"/>
</dbReference>
<evidence type="ECO:0000256" key="9">
    <source>
        <dbReference type="HAMAP-Rule" id="MF_00096"/>
    </source>
</evidence>
<dbReference type="GO" id="GO:0005524">
    <property type="term" value="F:ATP binding"/>
    <property type="evidence" value="ECO:0007669"/>
    <property type="project" value="UniProtKB-UniRule"/>
</dbReference>
<dbReference type="InterPro" id="IPR000432">
    <property type="entry name" value="DNA_mismatch_repair_MutS_C"/>
</dbReference>
<dbReference type="InterPro" id="IPR016151">
    <property type="entry name" value="DNA_mismatch_repair_MutS_N"/>
</dbReference>
<dbReference type="GO" id="GO:0140664">
    <property type="term" value="F:ATP-dependent DNA damage sensor activity"/>
    <property type="evidence" value="ECO:0007669"/>
    <property type="project" value="InterPro"/>
</dbReference>
<dbReference type="PANTHER" id="PTHR11361">
    <property type="entry name" value="DNA MISMATCH REPAIR PROTEIN MUTS FAMILY MEMBER"/>
    <property type="match status" value="1"/>
</dbReference>
<dbReference type="PROSITE" id="PS00486">
    <property type="entry name" value="DNA_MISMATCH_REPAIR_2"/>
    <property type="match status" value="1"/>
</dbReference>
<evidence type="ECO:0000256" key="8">
    <source>
        <dbReference type="ARBA" id="ARBA00024647"/>
    </source>
</evidence>
<evidence type="ECO:0000256" key="10">
    <source>
        <dbReference type="RuleBase" id="RU003756"/>
    </source>
</evidence>
<dbReference type="InterPro" id="IPR036187">
    <property type="entry name" value="DNA_mismatch_repair_MutS_sf"/>
</dbReference>
<dbReference type="SUPFAM" id="SSF53150">
    <property type="entry name" value="DNA repair protein MutS, domain II"/>
    <property type="match status" value="1"/>
</dbReference>
<evidence type="ECO:0000313" key="12">
    <source>
        <dbReference type="EMBL" id="MBB5226216.1"/>
    </source>
</evidence>
<dbReference type="Pfam" id="PF05188">
    <property type="entry name" value="MutS_II"/>
    <property type="match status" value="1"/>
</dbReference>
<evidence type="ECO:0000313" key="13">
    <source>
        <dbReference type="Proteomes" id="UP000518887"/>
    </source>
</evidence>
<dbReference type="InterPro" id="IPR005748">
    <property type="entry name" value="DNA_mismatch_repair_MutS"/>
</dbReference>
<dbReference type="GO" id="GO:0030983">
    <property type="term" value="F:mismatched DNA binding"/>
    <property type="evidence" value="ECO:0007669"/>
    <property type="project" value="InterPro"/>
</dbReference>
<organism evidence="12 13">
    <name type="scientific">Treponema ruminis</name>
    <dbReference type="NCBI Taxonomy" id="744515"/>
    <lineage>
        <taxon>Bacteria</taxon>
        <taxon>Pseudomonadati</taxon>
        <taxon>Spirochaetota</taxon>
        <taxon>Spirochaetia</taxon>
        <taxon>Spirochaetales</taxon>
        <taxon>Treponemataceae</taxon>
        <taxon>Treponema</taxon>
    </lineage>
</organism>
<reference evidence="12 13" key="1">
    <citation type="submission" date="2020-08" db="EMBL/GenBank/DDBJ databases">
        <title>Genomic Encyclopedia of Type Strains, Phase IV (KMG-IV): sequencing the most valuable type-strain genomes for metagenomic binning, comparative biology and taxonomic classification.</title>
        <authorList>
            <person name="Goeker M."/>
        </authorList>
    </citation>
    <scope>NUCLEOTIDE SEQUENCE [LARGE SCALE GENOMIC DNA]</scope>
    <source>
        <strain evidence="12 13">DSM 103462</strain>
    </source>
</reference>
<comment type="function">
    <text evidence="8 9">This protein is involved in the repair of mismatches in DNA. It is possible that it carries out the mismatch recognition step. This protein has a weak ATPase activity.</text>
</comment>
<dbReference type="InterPro" id="IPR045076">
    <property type="entry name" value="MutS"/>
</dbReference>
<dbReference type="RefSeq" id="WP_184659281.1">
    <property type="nucleotide sequence ID" value="NZ_CP031518.1"/>
</dbReference>
<proteinExistence type="inferred from homology"/>
<dbReference type="PIRSF" id="PIRSF037677">
    <property type="entry name" value="DNA_mis_repair_Msh6"/>
    <property type="match status" value="1"/>
</dbReference>
<dbReference type="PANTHER" id="PTHR11361:SF34">
    <property type="entry name" value="DNA MISMATCH REPAIR PROTEIN MSH1, MITOCHONDRIAL"/>
    <property type="match status" value="1"/>
</dbReference>
<dbReference type="Gene3D" id="3.40.50.300">
    <property type="entry name" value="P-loop containing nucleotide triphosphate hydrolases"/>
    <property type="match status" value="1"/>
</dbReference>
<dbReference type="SUPFAM" id="SSF52540">
    <property type="entry name" value="P-loop containing nucleoside triphosphate hydrolases"/>
    <property type="match status" value="1"/>
</dbReference>
<name>A0A7W8LM66_9SPIR</name>
<dbReference type="SMART" id="SM00534">
    <property type="entry name" value="MUTSac"/>
    <property type="match status" value="1"/>
</dbReference>
<keyword evidence="7 9" id="KW-0234">DNA repair</keyword>
<dbReference type="Gene3D" id="6.10.140.430">
    <property type="match status" value="1"/>
</dbReference>
<evidence type="ECO:0000256" key="3">
    <source>
        <dbReference type="ARBA" id="ARBA00022741"/>
    </source>
</evidence>
<gene>
    <name evidence="9" type="primary">mutS</name>
    <name evidence="12" type="ORF">HNP76_001589</name>
</gene>
<dbReference type="SUPFAM" id="SSF55271">
    <property type="entry name" value="DNA repair protein MutS, domain I"/>
    <property type="match status" value="1"/>
</dbReference>
<dbReference type="Gene3D" id="3.30.420.110">
    <property type="entry name" value="MutS, connector domain"/>
    <property type="match status" value="1"/>
</dbReference>
<evidence type="ECO:0000256" key="1">
    <source>
        <dbReference type="ARBA" id="ARBA00006271"/>
    </source>
</evidence>
<dbReference type="NCBIfam" id="NF003810">
    <property type="entry name" value="PRK05399.1"/>
    <property type="match status" value="1"/>
</dbReference>
<dbReference type="GO" id="GO:0006298">
    <property type="term" value="P:mismatch repair"/>
    <property type="evidence" value="ECO:0007669"/>
    <property type="project" value="UniProtKB-UniRule"/>
</dbReference>
<dbReference type="Gene3D" id="3.40.1170.10">
    <property type="entry name" value="DNA repair protein MutS, domain I"/>
    <property type="match status" value="1"/>
</dbReference>
<dbReference type="GO" id="GO:0003684">
    <property type="term" value="F:damaged DNA binding"/>
    <property type="evidence" value="ECO:0007669"/>
    <property type="project" value="UniProtKB-UniRule"/>
</dbReference>
<comment type="similarity">
    <text evidence="1 9 10">Belongs to the DNA mismatch repair MutS family.</text>
</comment>
<dbReference type="InterPro" id="IPR007861">
    <property type="entry name" value="DNA_mismatch_repair_MutS_clamp"/>
</dbReference>
<evidence type="ECO:0000259" key="11">
    <source>
        <dbReference type="PROSITE" id="PS00486"/>
    </source>
</evidence>
<keyword evidence="3 9" id="KW-0547">Nucleotide-binding</keyword>
<dbReference type="InterPro" id="IPR007860">
    <property type="entry name" value="DNA_mmatch_repair_MutS_con_dom"/>
</dbReference>
<comment type="caution">
    <text evidence="12">The sequence shown here is derived from an EMBL/GenBank/DDBJ whole genome shotgun (WGS) entry which is preliminary data.</text>
</comment>
<evidence type="ECO:0000256" key="4">
    <source>
        <dbReference type="ARBA" id="ARBA00022763"/>
    </source>
</evidence>
<dbReference type="AlphaFoldDB" id="A0A7W8LM66"/>
<protein>
    <recommendedName>
        <fullName evidence="2 9">DNA mismatch repair protein MutS</fullName>
    </recommendedName>
</protein>
<dbReference type="Pfam" id="PF01624">
    <property type="entry name" value="MutS_I"/>
    <property type="match status" value="1"/>
</dbReference>
<evidence type="ECO:0000256" key="5">
    <source>
        <dbReference type="ARBA" id="ARBA00022840"/>
    </source>
</evidence>
<dbReference type="GO" id="GO:0005829">
    <property type="term" value="C:cytosol"/>
    <property type="evidence" value="ECO:0007669"/>
    <property type="project" value="TreeGrafter"/>
</dbReference>
<dbReference type="InterPro" id="IPR017261">
    <property type="entry name" value="DNA_mismatch_repair_MutS/MSH"/>
</dbReference>
<dbReference type="InterPro" id="IPR036678">
    <property type="entry name" value="MutS_con_dom_sf"/>
</dbReference>
<dbReference type="HAMAP" id="MF_00096">
    <property type="entry name" value="MutS"/>
    <property type="match status" value="1"/>
</dbReference>
<dbReference type="Gene3D" id="1.10.1420.10">
    <property type="match status" value="2"/>
</dbReference>
<keyword evidence="6 9" id="KW-0238">DNA-binding</keyword>
<dbReference type="InterPro" id="IPR027417">
    <property type="entry name" value="P-loop_NTPase"/>
</dbReference>
<dbReference type="Pfam" id="PF05190">
    <property type="entry name" value="MutS_IV"/>
    <property type="match status" value="1"/>
</dbReference>